<keyword evidence="2" id="KW-1185">Reference proteome</keyword>
<gene>
    <name evidence="1" type="ORF">SAMN06265355_12132</name>
</gene>
<evidence type="ECO:0000313" key="1">
    <source>
        <dbReference type="EMBL" id="SNS57556.1"/>
    </source>
</evidence>
<proteinExistence type="predicted"/>
<accession>A0A239FKX6</accession>
<evidence type="ECO:0000313" key="2">
    <source>
        <dbReference type="Proteomes" id="UP000198420"/>
    </source>
</evidence>
<reference evidence="2" key="1">
    <citation type="submission" date="2017-06" db="EMBL/GenBank/DDBJ databases">
        <authorList>
            <person name="Varghese N."/>
            <person name="Submissions S."/>
        </authorList>
    </citation>
    <scope>NUCLEOTIDE SEQUENCE [LARGE SCALE GENOMIC DNA]</scope>
    <source>
        <strain evidence="2">DSM 44485</strain>
    </source>
</reference>
<organism evidence="1 2">
    <name type="scientific">Actinomadura mexicana</name>
    <dbReference type="NCBI Taxonomy" id="134959"/>
    <lineage>
        <taxon>Bacteria</taxon>
        <taxon>Bacillati</taxon>
        <taxon>Actinomycetota</taxon>
        <taxon>Actinomycetes</taxon>
        <taxon>Streptosporangiales</taxon>
        <taxon>Thermomonosporaceae</taxon>
        <taxon>Actinomadura</taxon>
    </lineage>
</organism>
<dbReference type="RefSeq" id="WP_245920179.1">
    <property type="nucleotide sequence ID" value="NZ_FZNP01000021.1"/>
</dbReference>
<dbReference type="Proteomes" id="UP000198420">
    <property type="component" value="Unassembled WGS sequence"/>
</dbReference>
<sequence length="77" mass="8136">MLVLSQDVEQIYAAELLAGGAGGVGYLPEDRVGRVDEFVVTERSVSEHIGAVSVELELPPTASGHRRVLAVLAHPNS</sequence>
<dbReference type="AlphaFoldDB" id="A0A239FKX6"/>
<protein>
    <submittedName>
        <fullName evidence="1">Uncharacterized protein</fullName>
    </submittedName>
</protein>
<dbReference type="EMBL" id="FZNP01000021">
    <property type="protein sequence ID" value="SNS57556.1"/>
    <property type="molecule type" value="Genomic_DNA"/>
</dbReference>
<name>A0A239FKX6_9ACTN</name>